<feature type="transmembrane region" description="Helical" evidence="6">
    <location>
        <begin position="202"/>
        <end position="223"/>
    </location>
</feature>
<reference evidence="7 8" key="1">
    <citation type="submission" date="2018-08" db="EMBL/GenBank/DDBJ databases">
        <title>Murine metabolic-syndrome-specific gut microbial biobank.</title>
        <authorList>
            <person name="Liu C."/>
        </authorList>
    </citation>
    <scope>NUCLEOTIDE SEQUENCE [LARGE SCALE GENOMIC DNA]</scope>
    <source>
        <strain evidence="7 8">28</strain>
    </source>
</reference>
<dbReference type="InterPro" id="IPR030191">
    <property type="entry name" value="CodB"/>
</dbReference>
<feature type="transmembrane region" description="Helical" evidence="6">
    <location>
        <begin position="278"/>
        <end position="297"/>
    </location>
</feature>
<evidence type="ECO:0000313" key="7">
    <source>
        <dbReference type="EMBL" id="NBH60568.1"/>
    </source>
</evidence>
<evidence type="ECO:0000313" key="8">
    <source>
        <dbReference type="Proteomes" id="UP000446866"/>
    </source>
</evidence>
<dbReference type="GO" id="GO:0005886">
    <property type="term" value="C:plasma membrane"/>
    <property type="evidence" value="ECO:0007669"/>
    <property type="project" value="TreeGrafter"/>
</dbReference>
<dbReference type="AlphaFoldDB" id="A0A845QKE2"/>
<feature type="transmembrane region" description="Helical" evidence="6">
    <location>
        <begin position="374"/>
        <end position="394"/>
    </location>
</feature>
<dbReference type="RefSeq" id="WP_160200867.1">
    <property type="nucleotide sequence ID" value="NZ_QXWK01000003.1"/>
</dbReference>
<comment type="subcellular location">
    <subcellularLocation>
        <location evidence="1">Membrane</location>
        <topology evidence="1">Multi-pass membrane protein</topology>
    </subcellularLocation>
</comment>
<protein>
    <submittedName>
        <fullName evidence="7">Cytosine permease</fullName>
    </submittedName>
</protein>
<dbReference type="PANTHER" id="PTHR30569:SF0">
    <property type="entry name" value="CYTOSINE PERMEASE"/>
    <property type="match status" value="1"/>
</dbReference>
<dbReference type="Proteomes" id="UP000446866">
    <property type="component" value="Unassembled WGS sequence"/>
</dbReference>
<feature type="transmembrane region" description="Helical" evidence="6">
    <location>
        <begin position="235"/>
        <end position="258"/>
    </location>
</feature>
<dbReference type="InterPro" id="IPR001248">
    <property type="entry name" value="Pur-cyt_permease"/>
</dbReference>
<accession>A0A845QKE2</accession>
<evidence type="ECO:0000256" key="4">
    <source>
        <dbReference type="ARBA" id="ARBA00022989"/>
    </source>
</evidence>
<dbReference type="EMBL" id="QXWK01000003">
    <property type="protein sequence ID" value="NBH60568.1"/>
    <property type="molecule type" value="Genomic_DNA"/>
</dbReference>
<feature type="transmembrane region" description="Helical" evidence="6">
    <location>
        <begin position="400"/>
        <end position="418"/>
    </location>
</feature>
<dbReference type="PANTHER" id="PTHR30569">
    <property type="entry name" value="CYTOSINE TRANSPORTER CODB"/>
    <property type="match status" value="1"/>
</dbReference>
<evidence type="ECO:0000256" key="3">
    <source>
        <dbReference type="ARBA" id="ARBA00022692"/>
    </source>
</evidence>
<proteinExistence type="inferred from homology"/>
<comment type="similarity">
    <text evidence="2">Belongs to the purine-cytosine permease (2.A.39) family.</text>
</comment>
<name>A0A845QKE2_9FIRM</name>
<feature type="transmembrane region" description="Helical" evidence="6">
    <location>
        <begin position="317"/>
        <end position="337"/>
    </location>
</feature>
<feature type="transmembrane region" description="Helical" evidence="6">
    <location>
        <begin position="116"/>
        <end position="134"/>
    </location>
</feature>
<keyword evidence="8" id="KW-1185">Reference proteome</keyword>
<keyword evidence="3 6" id="KW-0812">Transmembrane</keyword>
<evidence type="ECO:0000256" key="2">
    <source>
        <dbReference type="ARBA" id="ARBA00008974"/>
    </source>
</evidence>
<feature type="transmembrane region" description="Helical" evidence="6">
    <location>
        <begin position="140"/>
        <end position="159"/>
    </location>
</feature>
<feature type="transmembrane region" description="Helical" evidence="6">
    <location>
        <begin position="30"/>
        <end position="50"/>
    </location>
</feature>
<sequence length="434" mass="45897">MVENHKQGTMEKRAITQVQPEEKQSTLSLTMIWVGGVISAPALMVGAILMGGLSLQMTLLITLLAFGVQVAIMSLNGIEASDTGYPLTVILGKTFGNTGSRYILAGLITLTQGLQAAVQIGVCGGAFVAALGAFGIPFPMWLSMILWGGIMVLTAVYGFTWMTVLNYVAVPFLVVVCVYGTIKSVGMYGGFSAVLAYEPAQQMDFVSALAIMIGIFACGTIVCTDLTRYAKDRKATVISSVLGILPAMLLIVAMGAIMSVGAGTTDLTELFVKLNMPIIGVLALLLATWTTNTTNFYQSGLAFTRFCGAKDGKRPLLTAIIGVIATVLAVLGALDFFVPMLNAFSVMIPPIAGIMMADYWIIGKGKKENWGIIPGFNFAGIGAWIAGMAVGFFVNVFSPAFNSIVVGMIVYLILNAALKNVTPAARNPEEFIGE</sequence>
<keyword evidence="4 6" id="KW-1133">Transmembrane helix</keyword>
<comment type="caution">
    <text evidence="7">The sequence shown here is derived from an EMBL/GenBank/DDBJ whole genome shotgun (WGS) entry which is preliminary data.</text>
</comment>
<evidence type="ECO:0000256" key="5">
    <source>
        <dbReference type="ARBA" id="ARBA00023136"/>
    </source>
</evidence>
<gene>
    <name evidence="7" type="ORF">D0435_02620</name>
</gene>
<feature type="transmembrane region" description="Helical" evidence="6">
    <location>
        <begin position="343"/>
        <end position="362"/>
    </location>
</feature>
<dbReference type="Gene3D" id="1.10.4160.10">
    <property type="entry name" value="Hydantoin permease"/>
    <property type="match status" value="1"/>
</dbReference>
<keyword evidence="5 6" id="KW-0472">Membrane</keyword>
<organism evidence="7 8">
    <name type="scientific">Anaerotruncus colihominis</name>
    <dbReference type="NCBI Taxonomy" id="169435"/>
    <lineage>
        <taxon>Bacteria</taxon>
        <taxon>Bacillati</taxon>
        <taxon>Bacillota</taxon>
        <taxon>Clostridia</taxon>
        <taxon>Eubacteriales</taxon>
        <taxon>Oscillospiraceae</taxon>
        <taxon>Anaerotruncus</taxon>
    </lineage>
</organism>
<dbReference type="GO" id="GO:0015209">
    <property type="term" value="F:cytosine transmembrane transporter activity"/>
    <property type="evidence" value="ECO:0007669"/>
    <property type="project" value="InterPro"/>
</dbReference>
<feature type="transmembrane region" description="Helical" evidence="6">
    <location>
        <begin position="57"/>
        <end position="78"/>
    </location>
</feature>
<evidence type="ECO:0000256" key="1">
    <source>
        <dbReference type="ARBA" id="ARBA00004141"/>
    </source>
</evidence>
<dbReference type="Pfam" id="PF02133">
    <property type="entry name" value="Transp_cyt_pur"/>
    <property type="match status" value="1"/>
</dbReference>
<evidence type="ECO:0000256" key="6">
    <source>
        <dbReference type="SAM" id="Phobius"/>
    </source>
</evidence>